<dbReference type="GO" id="GO:0005886">
    <property type="term" value="C:plasma membrane"/>
    <property type="evidence" value="ECO:0007669"/>
    <property type="project" value="UniProtKB-SubCell"/>
</dbReference>
<feature type="transmembrane region" description="Helical" evidence="12">
    <location>
        <begin position="285"/>
        <end position="302"/>
    </location>
</feature>
<evidence type="ECO:0000256" key="6">
    <source>
        <dbReference type="ARBA" id="ARBA00022692"/>
    </source>
</evidence>
<evidence type="ECO:0000256" key="7">
    <source>
        <dbReference type="ARBA" id="ARBA00022989"/>
    </source>
</evidence>
<comment type="subunit">
    <text evidence="2">Monomer.</text>
</comment>
<accession>A0AAW6US17</accession>
<feature type="transmembrane region" description="Helical" evidence="12">
    <location>
        <begin position="168"/>
        <end position="186"/>
    </location>
</feature>
<feature type="transmembrane region" description="Helical" evidence="12">
    <location>
        <begin position="12"/>
        <end position="30"/>
    </location>
</feature>
<feature type="transmembrane region" description="Helical" evidence="12">
    <location>
        <begin position="344"/>
        <end position="362"/>
    </location>
</feature>
<evidence type="ECO:0000256" key="3">
    <source>
        <dbReference type="ARBA" id="ARBA00022448"/>
    </source>
</evidence>
<keyword evidence="3" id="KW-0813">Transport</keyword>
<feature type="transmembrane region" description="Helical" evidence="12">
    <location>
        <begin position="82"/>
        <end position="101"/>
    </location>
</feature>
<comment type="subcellular location">
    <subcellularLocation>
        <location evidence="1">Cell inner membrane</location>
        <topology evidence="1">Multi-pass membrane protein</topology>
    </subcellularLocation>
</comment>
<keyword evidence="4" id="KW-1003">Cell membrane</keyword>
<dbReference type="RefSeq" id="WP_284067358.1">
    <property type="nucleotide sequence ID" value="NZ_JASKNE010000001.1"/>
</dbReference>
<feature type="transmembrane region" description="Helical" evidence="12">
    <location>
        <begin position="218"/>
        <end position="243"/>
    </location>
</feature>
<evidence type="ECO:0000256" key="9">
    <source>
        <dbReference type="ARBA" id="ARBA00023251"/>
    </source>
</evidence>
<organism evidence="14 15">
    <name type="scientific">Acinetobacter terrestris</name>
    <dbReference type="NCBI Taxonomy" id="2529843"/>
    <lineage>
        <taxon>Bacteria</taxon>
        <taxon>Pseudomonadati</taxon>
        <taxon>Pseudomonadota</taxon>
        <taxon>Gammaproteobacteria</taxon>
        <taxon>Moraxellales</taxon>
        <taxon>Moraxellaceae</taxon>
        <taxon>Acinetobacter</taxon>
        <taxon>Acinetobacter Taxon 24</taxon>
    </lineage>
</organism>
<comment type="similarity">
    <text evidence="10">Belongs to the major facilitator superfamily. MdfA family.</text>
</comment>
<proteinExistence type="inferred from homology"/>
<feature type="transmembrane region" description="Helical" evidence="12">
    <location>
        <begin position="308"/>
        <end position="332"/>
    </location>
</feature>
<feature type="transmembrane region" description="Helical" evidence="12">
    <location>
        <begin position="107"/>
        <end position="128"/>
    </location>
</feature>
<comment type="caution">
    <text evidence="14">The sequence shown here is derived from an EMBL/GenBank/DDBJ whole genome shotgun (WGS) entry which is preliminary data.</text>
</comment>
<dbReference type="PROSITE" id="PS50850">
    <property type="entry name" value="MFS"/>
    <property type="match status" value="1"/>
</dbReference>
<dbReference type="PANTHER" id="PTHR23502">
    <property type="entry name" value="MAJOR FACILITATOR SUPERFAMILY"/>
    <property type="match status" value="1"/>
</dbReference>
<evidence type="ECO:0000256" key="8">
    <source>
        <dbReference type="ARBA" id="ARBA00023136"/>
    </source>
</evidence>
<feature type="transmembrane region" description="Helical" evidence="12">
    <location>
        <begin position="140"/>
        <end position="162"/>
    </location>
</feature>
<keyword evidence="8 12" id="KW-0472">Membrane</keyword>
<feature type="transmembrane region" description="Helical" evidence="12">
    <location>
        <begin position="255"/>
        <end position="273"/>
    </location>
</feature>
<keyword evidence="6 12" id="KW-0812">Transmembrane</keyword>
<evidence type="ECO:0000256" key="1">
    <source>
        <dbReference type="ARBA" id="ARBA00004429"/>
    </source>
</evidence>
<evidence type="ECO:0000313" key="15">
    <source>
        <dbReference type="Proteomes" id="UP001241935"/>
    </source>
</evidence>
<protein>
    <recommendedName>
        <fullName evidence="11">Multidrug transporter MdfA</fullName>
    </recommendedName>
</protein>
<dbReference type="Pfam" id="PF07690">
    <property type="entry name" value="MFS_1"/>
    <property type="match status" value="1"/>
</dbReference>
<evidence type="ECO:0000256" key="11">
    <source>
        <dbReference type="ARBA" id="ARBA00040126"/>
    </source>
</evidence>
<dbReference type="SUPFAM" id="SSF103473">
    <property type="entry name" value="MFS general substrate transporter"/>
    <property type="match status" value="1"/>
</dbReference>
<dbReference type="GO" id="GO:1990961">
    <property type="term" value="P:xenobiotic detoxification by transmembrane export across the plasma membrane"/>
    <property type="evidence" value="ECO:0007669"/>
    <property type="project" value="TreeGrafter"/>
</dbReference>
<evidence type="ECO:0000256" key="12">
    <source>
        <dbReference type="SAM" id="Phobius"/>
    </source>
</evidence>
<keyword evidence="5" id="KW-0997">Cell inner membrane</keyword>
<evidence type="ECO:0000256" key="10">
    <source>
        <dbReference type="ARBA" id="ARBA00038406"/>
    </source>
</evidence>
<sequence length="409" mass="45306">MQKVQTATLNRATLMFPLALVLFEFSVYIGNDLVQPAMLAITKDFGVSSSWAPSSMSFYLLGGACVAWLLGPLSDRLGRKKVLLAGVIFFVLCCLLILLTQNIESFLALRFLQGIGLTVITAVGYAAIQETFEERDAIKVMALMANISLLAPLLGPVVGAFLIDHVSWHWGFIGIAFLAFLSWFGLNAKMPDTKLSIPKQPLSYVLDDFKQVYKNKRFLGMTLALPMVSMPLMLWIALSPVILVEELGFSSMQYGLAQFPVLGGLILGNIVLIKIIDKLALGKSVLIGLPVMLLGTVVLIAGVIWTDYLIWCLIAGMTLISFGEGISFSVLYRFALMSSEVSKGTVAAAVSMLLMFSFFIIIELVRIMYEQYHLWAYSLACFVLIALWFSFPRSMLKQILKERVEQGRF</sequence>
<dbReference type="InterPro" id="IPR020846">
    <property type="entry name" value="MFS_dom"/>
</dbReference>
<dbReference type="InterPro" id="IPR005829">
    <property type="entry name" value="Sugar_transporter_CS"/>
</dbReference>
<dbReference type="InterPro" id="IPR036259">
    <property type="entry name" value="MFS_trans_sf"/>
</dbReference>
<dbReference type="InterPro" id="IPR011701">
    <property type="entry name" value="MFS"/>
</dbReference>
<evidence type="ECO:0000256" key="4">
    <source>
        <dbReference type="ARBA" id="ARBA00022475"/>
    </source>
</evidence>
<dbReference type="PANTHER" id="PTHR23502:SF43">
    <property type="entry name" value="MULTIDRUG TRANSPORTER MDFA"/>
    <property type="match status" value="1"/>
</dbReference>
<name>A0AAW6US17_9GAMM</name>
<feature type="transmembrane region" description="Helical" evidence="12">
    <location>
        <begin position="50"/>
        <end position="70"/>
    </location>
</feature>
<evidence type="ECO:0000256" key="2">
    <source>
        <dbReference type="ARBA" id="ARBA00011245"/>
    </source>
</evidence>
<evidence type="ECO:0000313" key="14">
    <source>
        <dbReference type="EMBL" id="MDK1684468.1"/>
    </source>
</evidence>
<feature type="domain" description="Major facilitator superfamily (MFS) profile" evidence="13">
    <location>
        <begin position="12"/>
        <end position="398"/>
    </location>
</feature>
<gene>
    <name evidence="14" type="ORF">QOR41_11635</name>
</gene>
<dbReference type="GO" id="GO:0046677">
    <property type="term" value="P:response to antibiotic"/>
    <property type="evidence" value="ECO:0007669"/>
    <property type="project" value="UniProtKB-KW"/>
</dbReference>
<reference evidence="14" key="1">
    <citation type="submission" date="2023-04" db="EMBL/GenBank/DDBJ databases">
        <title>The environmental microbiomes in feedlot watering bowls are a reservoir of florfenicol resistance for bovine respiratory disease pathogens.</title>
        <authorList>
            <person name="Kos D.W."/>
            <person name="Ruzzini A.C."/>
            <person name="Schreiner B."/>
            <person name="Jelinski M.D."/>
        </authorList>
    </citation>
    <scope>NUCLEOTIDE SEQUENCE</scope>
    <source>
        <strain evidence="14">WB3</strain>
    </source>
</reference>
<dbReference type="Proteomes" id="UP001241935">
    <property type="component" value="Unassembled WGS sequence"/>
</dbReference>
<dbReference type="AlphaFoldDB" id="A0AAW6US17"/>
<evidence type="ECO:0000259" key="13">
    <source>
        <dbReference type="PROSITE" id="PS50850"/>
    </source>
</evidence>
<feature type="transmembrane region" description="Helical" evidence="12">
    <location>
        <begin position="374"/>
        <end position="391"/>
    </location>
</feature>
<evidence type="ECO:0000256" key="5">
    <source>
        <dbReference type="ARBA" id="ARBA00022519"/>
    </source>
</evidence>
<dbReference type="GO" id="GO:0015385">
    <property type="term" value="F:sodium:proton antiporter activity"/>
    <property type="evidence" value="ECO:0007669"/>
    <property type="project" value="TreeGrafter"/>
</dbReference>
<keyword evidence="9" id="KW-0046">Antibiotic resistance</keyword>
<dbReference type="Gene3D" id="1.20.1720.10">
    <property type="entry name" value="Multidrug resistance protein D"/>
    <property type="match status" value="1"/>
</dbReference>
<dbReference type="EMBL" id="JASKNE010000001">
    <property type="protein sequence ID" value="MDK1684468.1"/>
    <property type="molecule type" value="Genomic_DNA"/>
</dbReference>
<dbReference type="PROSITE" id="PS00216">
    <property type="entry name" value="SUGAR_TRANSPORT_1"/>
    <property type="match status" value="1"/>
</dbReference>
<keyword evidence="7 12" id="KW-1133">Transmembrane helix</keyword>